<protein>
    <submittedName>
        <fullName evidence="2">Uncharacterized protein (TIGR02001 family)</fullName>
    </submittedName>
</protein>
<reference evidence="2 3" key="1">
    <citation type="submission" date="2023-07" db="EMBL/GenBank/DDBJ databases">
        <title>Sorghum-associated microbial communities from plants grown in Nebraska, USA.</title>
        <authorList>
            <person name="Schachtman D."/>
        </authorList>
    </citation>
    <scope>NUCLEOTIDE SEQUENCE [LARGE SCALE GENOMIC DNA]</scope>
    <source>
        <strain evidence="2 3">DS1027</strain>
    </source>
</reference>
<proteinExistence type="predicted"/>
<sequence>MRTSIKSRVAKVATAFSLAVLAGYAVPAMADETAPPSDFKVTGAAGVISQYRFRGISQSNNLPAVQGTLTLSHSSGFYVSTWGSSASPSPAVNIGGTEIDVYGGFTHGLSNSGVTVDVGLYGYIYPGAPGLNFYEVYGSLSKALGPINAKAGINFAPHQKNLDVYATRTDTYVYGELSGAIPNTPFTIHTHLGHTGGSFNYTKEYIDYTAGVSTAWKNLTLDFSVVGTNVSRQDAANNPFAGVSGEQMYRAGKTVGVVSLMASF</sequence>
<keyword evidence="3" id="KW-1185">Reference proteome</keyword>
<feature type="chain" id="PRO_5046590441" evidence="1">
    <location>
        <begin position="31"/>
        <end position="264"/>
    </location>
</feature>
<evidence type="ECO:0000313" key="3">
    <source>
        <dbReference type="Proteomes" id="UP001184150"/>
    </source>
</evidence>
<dbReference type="NCBIfam" id="TIGR02001">
    <property type="entry name" value="gcw_chp"/>
    <property type="match status" value="1"/>
</dbReference>
<dbReference type="Proteomes" id="UP001184150">
    <property type="component" value="Unassembled WGS sequence"/>
</dbReference>
<organism evidence="2 3">
    <name type="scientific">Novosphingobium capsulatum</name>
    <dbReference type="NCBI Taxonomy" id="13688"/>
    <lineage>
        <taxon>Bacteria</taxon>
        <taxon>Pseudomonadati</taxon>
        <taxon>Pseudomonadota</taxon>
        <taxon>Alphaproteobacteria</taxon>
        <taxon>Sphingomonadales</taxon>
        <taxon>Sphingomonadaceae</taxon>
        <taxon>Novosphingobium</taxon>
    </lineage>
</organism>
<dbReference type="Pfam" id="PF09694">
    <property type="entry name" value="Gcw_chp"/>
    <property type="match status" value="1"/>
</dbReference>
<accession>A0ABU1MSD2</accession>
<gene>
    <name evidence="2" type="ORF">J2792_003845</name>
</gene>
<keyword evidence="1" id="KW-0732">Signal</keyword>
<dbReference type="InterPro" id="IPR010239">
    <property type="entry name" value="CHP02001"/>
</dbReference>
<dbReference type="RefSeq" id="WP_054132461.1">
    <property type="nucleotide sequence ID" value="NZ_CP140000.1"/>
</dbReference>
<name>A0ABU1MSD2_9SPHN</name>
<evidence type="ECO:0000313" key="2">
    <source>
        <dbReference type="EMBL" id="MDR6512957.1"/>
    </source>
</evidence>
<feature type="signal peptide" evidence="1">
    <location>
        <begin position="1"/>
        <end position="30"/>
    </location>
</feature>
<comment type="caution">
    <text evidence="2">The sequence shown here is derived from an EMBL/GenBank/DDBJ whole genome shotgun (WGS) entry which is preliminary data.</text>
</comment>
<dbReference type="EMBL" id="JAVDRD010000013">
    <property type="protein sequence ID" value="MDR6512957.1"/>
    <property type="molecule type" value="Genomic_DNA"/>
</dbReference>
<evidence type="ECO:0000256" key="1">
    <source>
        <dbReference type="SAM" id="SignalP"/>
    </source>
</evidence>